<feature type="non-terminal residue" evidence="2">
    <location>
        <position position="277"/>
    </location>
</feature>
<keyword evidence="3" id="KW-1185">Reference proteome</keyword>
<dbReference type="EMBL" id="BTSY01000169">
    <property type="protein sequence ID" value="GMT37532.1"/>
    <property type="molecule type" value="Genomic_DNA"/>
</dbReference>
<dbReference type="InterPro" id="IPR011990">
    <property type="entry name" value="TPR-like_helical_dom_sf"/>
</dbReference>
<evidence type="ECO:0000313" key="2">
    <source>
        <dbReference type="EMBL" id="GMT37532.1"/>
    </source>
</evidence>
<gene>
    <name evidence="2" type="ORF">PFISCL1PPCAC_28829</name>
</gene>
<dbReference type="AlphaFoldDB" id="A0AAV5X269"/>
<evidence type="ECO:0000256" key="1">
    <source>
        <dbReference type="SAM" id="MobiDB-lite"/>
    </source>
</evidence>
<organism evidence="2 3">
    <name type="scientific">Pristionchus fissidentatus</name>
    <dbReference type="NCBI Taxonomy" id="1538716"/>
    <lineage>
        <taxon>Eukaryota</taxon>
        <taxon>Metazoa</taxon>
        <taxon>Ecdysozoa</taxon>
        <taxon>Nematoda</taxon>
        <taxon>Chromadorea</taxon>
        <taxon>Rhabditida</taxon>
        <taxon>Rhabditina</taxon>
        <taxon>Diplogasteromorpha</taxon>
        <taxon>Diplogasteroidea</taxon>
        <taxon>Neodiplogasteridae</taxon>
        <taxon>Pristionchus</taxon>
    </lineage>
</organism>
<proteinExistence type="predicted"/>
<dbReference type="Gene3D" id="1.25.40.10">
    <property type="entry name" value="Tetratricopeptide repeat domain"/>
    <property type="match status" value="1"/>
</dbReference>
<feature type="non-terminal residue" evidence="2">
    <location>
        <position position="1"/>
    </location>
</feature>
<dbReference type="Proteomes" id="UP001432322">
    <property type="component" value="Unassembled WGS sequence"/>
</dbReference>
<comment type="caution">
    <text evidence="2">The sequence shown here is derived from an EMBL/GenBank/DDBJ whole genome shotgun (WGS) entry which is preliminary data.</text>
</comment>
<accession>A0AAV5X269</accession>
<reference evidence="2" key="1">
    <citation type="submission" date="2023-10" db="EMBL/GenBank/DDBJ databases">
        <title>Genome assembly of Pristionchus species.</title>
        <authorList>
            <person name="Yoshida K."/>
            <person name="Sommer R.J."/>
        </authorList>
    </citation>
    <scope>NUCLEOTIDE SEQUENCE</scope>
    <source>
        <strain evidence="2">RS5133</strain>
    </source>
</reference>
<evidence type="ECO:0000313" key="3">
    <source>
        <dbReference type="Proteomes" id="UP001432322"/>
    </source>
</evidence>
<feature type="region of interest" description="Disordered" evidence="1">
    <location>
        <begin position="118"/>
        <end position="138"/>
    </location>
</feature>
<protein>
    <submittedName>
        <fullName evidence="2">Uncharacterized protein</fullName>
    </submittedName>
</protein>
<name>A0AAV5X269_9BILA</name>
<sequence length="277" mass="29514">VHCMERVRKYGSAVAKLYKEEGPASTKAAAYRARVREAIDSLDGTDSSIDRDEVLECAWQLAYYPRSQECTYGRPSPHGTLTAGGRAAPATALCQHFRLRGRPAQIPADAALAPPRSSLLHARDDGGHGGGPTTQSVVDHTGRAAGRSLPAARGDLLQANKFRATEKNLEGRIIKMKQSSTVPSLKQLALLLEVSMAEKKAEDETFVTASKEWLQLLSVEREKEKSGGKEKNKSPATAVVNGATASKVAAAGAATTAAYDDLLLQLHCLSLAVGVCH</sequence>